<protein>
    <submittedName>
        <fullName evidence="1">Uncharacterized protein</fullName>
    </submittedName>
</protein>
<keyword evidence="2" id="KW-1185">Reference proteome</keyword>
<accession>A0A6I6AE00</accession>
<proteinExistence type="predicted"/>
<gene>
    <name evidence="1" type="ORF">F1728_11845</name>
</gene>
<dbReference type="AlphaFoldDB" id="A0A6I6AE00"/>
<sequence>MSIQAYLVSIKKKEVLNLGKILRDEDDRFTEFSIGGVSEETVKNAIYQFLLDHVKHDTRLMTSIEFDNFDLTGFTRVAEDYGIPFRGPRAFY</sequence>
<evidence type="ECO:0000313" key="1">
    <source>
        <dbReference type="EMBL" id="QGQ23321.1"/>
    </source>
</evidence>
<dbReference type="Proteomes" id="UP000427281">
    <property type="component" value="Chromosome"/>
</dbReference>
<dbReference type="RefSeq" id="WP_155364287.1">
    <property type="nucleotide sequence ID" value="NZ_CP043930.1"/>
</dbReference>
<organism evidence="1 2">
    <name type="scientific">Gimesia benthica</name>
    <dbReference type="NCBI Taxonomy" id="2608982"/>
    <lineage>
        <taxon>Bacteria</taxon>
        <taxon>Pseudomonadati</taxon>
        <taxon>Planctomycetota</taxon>
        <taxon>Planctomycetia</taxon>
        <taxon>Planctomycetales</taxon>
        <taxon>Planctomycetaceae</taxon>
        <taxon>Gimesia</taxon>
    </lineage>
</organism>
<evidence type="ECO:0000313" key="2">
    <source>
        <dbReference type="Proteomes" id="UP000427281"/>
    </source>
</evidence>
<reference evidence="1 2" key="1">
    <citation type="submission" date="2019-09" db="EMBL/GenBank/DDBJ databases">
        <title>Gimesia benthica sp. nov., a novel bacterium isolated from deep-sea water of the Northwest Indian Ocean.</title>
        <authorList>
            <person name="Dai X."/>
        </authorList>
    </citation>
    <scope>NUCLEOTIDE SEQUENCE [LARGE SCALE GENOMIC DNA]</scope>
    <source>
        <strain evidence="1 2">E7</strain>
    </source>
</reference>
<dbReference type="EMBL" id="CP043930">
    <property type="protein sequence ID" value="QGQ23321.1"/>
    <property type="molecule type" value="Genomic_DNA"/>
</dbReference>
<dbReference type="KEGG" id="gim:F1728_11845"/>
<name>A0A6I6AE00_9PLAN</name>